<keyword evidence="3" id="KW-1185">Reference proteome</keyword>
<protein>
    <submittedName>
        <fullName evidence="2">Uncharacterized protein</fullName>
    </submittedName>
</protein>
<dbReference type="AlphaFoldDB" id="A0A0C3GNW3"/>
<evidence type="ECO:0000313" key="3">
    <source>
        <dbReference type="Proteomes" id="UP000054321"/>
    </source>
</evidence>
<dbReference type="HOGENOM" id="CLU_1855851_0_0_1"/>
<dbReference type="SUPFAM" id="SSF51735">
    <property type="entry name" value="NAD(P)-binding Rossmann-fold domains"/>
    <property type="match status" value="1"/>
</dbReference>
<reference evidence="2 3" key="1">
    <citation type="submission" date="2014-04" db="EMBL/GenBank/DDBJ databases">
        <authorList>
            <consortium name="DOE Joint Genome Institute"/>
            <person name="Kuo A."/>
            <person name="Martino E."/>
            <person name="Perotto S."/>
            <person name="Kohler A."/>
            <person name="Nagy L.G."/>
            <person name="Floudas D."/>
            <person name="Copeland A."/>
            <person name="Barry K.W."/>
            <person name="Cichocki N."/>
            <person name="Veneault-Fourrey C."/>
            <person name="LaButti K."/>
            <person name="Lindquist E.A."/>
            <person name="Lipzen A."/>
            <person name="Lundell T."/>
            <person name="Morin E."/>
            <person name="Murat C."/>
            <person name="Sun H."/>
            <person name="Tunlid A."/>
            <person name="Henrissat B."/>
            <person name="Grigoriev I.V."/>
            <person name="Hibbett D.S."/>
            <person name="Martin F."/>
            <person name="Nordberg H.P."/>
            <person name="Cantor M.N."/>
            <person name="Hua S.X."/>
        </authorList>
    </citation>
    <scope>NUCLEOTIDE SEQUENCE [LARGE SCALE GENOMIC DNA]</scope>
    <source>
        <strain evidence="2 3">Zn</strain>
    </source>
</reference>
<dbReference type="OrthoDB" id="5296at2759"/>
<dbReference type="InParanoid" id="A0A0C3GNW3"/>
<evidence type="ECO:0000313" key="2">
    <source>
        <dbReference type="EMBL" id="KIM97730.1"/>
    </source>
</evidence>
<dbReference type="Gene3D" id="3.40.50.720">
    <property type="entry name" value="NAD(P)-binding Rossmann-like Domain"/>
    <property type="match status" value="1"/>
</dbReference>
<evidence type="ECO:0000256" key="1">
    <source>
        <dbReference type="SAM" id="MobiDB-lite"/>
    </source>
</evidence>
<reference evidence="3" key="2">
    <citation type="submission" date="2015-01" db="EMBL/GenBank/DDBJ databases">
        <title>Evolutionary Origins and Diversification of the Mycorrhizal Mutualists.</title>
        <authorList>
            <consortium name="DOE Joint Genome Institute"/>
            <consortium name="Mycorrhizal Genomics Consortium"/>
            <person name="Kohler A."/>
            <person name="Kuo A."/>
            <person name="Nagy L.G."/>
            <person name="Floudas D."/>
            <person name="Copeland A."/>
            <person name="Barry K.W."/>
            <person name="Cichocki N."/>
            <person name="Veneault-Fourrey C."/>
            <person name="LaButti K."/>
            <person name="Lindquist E.A."/>
            <person name="Lipzen A."/>
            <person name="Lundell T."/>
            <person name="Morin E."/>
            <person name="Murat C."/>
            <person name="Riley R."/>
            <person name="Ohm R."/>
            <person name="Sun H."/>
            <person name="Tunlid A."/>
            <person name="Henrissat B."/>
            <person name="Grigoriev I.V."/>
            <person name="Hibbett D.S."/>
            <person name="Martin F."/>
        </authorList>
    </citation>
    <scope>NUCLEOTIDE SEQUENCE [LARGE SCALE GENOMIC DNA]</scope>
    <source>
        <strain evidence="3">Zn</strain>
    </source>
</reference>
<dbReference type="Proteomes" id="UP000054321">
    <property type="component" value="Unassembled WGS sequence"/>
</dbReference>
<name>A0A0C3GNW3_OIDMZ</name>
<gene>
    <name evidence="2" type="ORF">OIDMADRAFT_57248</name>
</gene>
<accession>A0A0C3GNW3</accession>
<feature type="region of interest" description="Disordered" evidence="1">
    <location>
        <begin position="1"/>
        <end position="32"/>
    </location>
</feature>
<dbReference type="EMBL" id="KN832881">
    <property type="protein sequence ID" value="KIM97730.1"/>
    <property type="molecule type" value="Genomic_DNA"/>
</dbReference>
<dbReference type="InterPro" id="IPR036291">
    <property type="entry name" value="NAD(P)-bd_dom_sf"/>
</dbReference>
<sequence length="138" mass="15258">MKFWRRGEEEEKTRRLEGNADEGDSRIPGNDYDQAGARPLIHRSINSGFNILGLKRCNGAESGIHALNAQYALDHANADFIFLCVYPGWLKTDLGGADLDVEVGVTELKKIILEPEKTENGKFLNIPCSWAGKVMGPV</sequence>
<proteinExistence type="predicted"/>
<feature type="compositionally biased region" description="Basic and acidic residues" evidence="1">
    <location>
        <begin position="1"/>
        <end position="18"/>
    </location>
</feature>
<organism evidence="2 3">
    <name type="scientific">Oidiodendron maius (strain Zn)</name>
    <dbReference type="NCBI Taxonomy" id="913774"/>
    <lineage>
        <taxon>Eukaryota</taxon>
        <taxon>Fungi</taxon>
        <taxon>Dikarya</taxon>
        <taxon>Ascomycota</taxon>
        <taxon>Pezizomycotina</taxon>
        <taxon>Leotiomycetes</taxon>
        <taxon>Leotiomycetes incertae sedis</taxon>
        <taxon>Myxotrichaceae</taxon>
        <taxon>Oidiodendron</taxon>
    </lineage>
</organism>